<dbReference type="CDD" id="cd07990">
    <property type="entry name" value="LPLAT_LCLAT1-like"/>
    <property type="match status" value="1"/>
</dbReference>
<dbReference type="GO" id="GO:0005783">
    <property type="term" value="C:endoplasmic reticulum"/>
    <property type="evidence" value="ECO:0007669"/>
    <property type="project" value="TreeGrafter"/>
</dbReference>
<dbReference type="EMBL" id="CAJVCH010570266">
    <property type="protein sequence ID" value="CAG7834512.1"/>
    <property type="molecule type" value="Genomic_DNA"/>
</dbReference>
<dbReference type="Proteomes" id="UP000708208">
    <property type="component" value="Unassembled WGS sequence"/>
</dbReference>
<proteinExistence type="predicted"/>
<dbReference type="GO" id="GO:0036149">
    <property type="term" value="P:phosphatidylinositol acyl-chain remodeling"/>
    <property type="evidence" value="ECO:0007669"/>
    <property type="project" value="TreeGrafter"/>
</dbReference>
<dbReference type="AlphaFoldDB" id="A0A8J2LEN4"/>
<dbReference type="PANTHER" id="PTHR10983:SF16">
    <property type="entry name" value="LYSOCARDIOLIPIN ACYLTRANSFERASE 1"/>
    <property type="match status" value="1"/>
</dbReference>
<accession>A0A8J2LEN4</accession>
<name>A0A8J2LEN4_9HEXA</name>
<comment type="caution">
    <text evidence="1">The sequence shown here is derived from an EMBL/GenBank/DDBJ whole genome shotgun (WGS) entry which is preliminary data.</text>
</comment>
<sequence length="93" mass="10656">MVHMILIFAEGTDFSAESKAKSDSFAHKNGLTPYDFVLHPRTTGFTYLAQKMRENNQLDAVYDMTIAYPKTLPECELDILQGKFPQEVHFNIK</sequence>
<evidence type="ECO:0000313" key="1">
    <source>
        <dbReference type="EMBL" id="CAG7834512.1"/>
    </source>
</evidence>
<organism evidence="1 2">
    <name type="scientific">Allacma fusca</name>
    <dbReference type="NCBI Taxonomy" id="39272"/>
    <lineage>
        <taxon>Eukaryota</taxon>
        <taxon>Metazoa</taxon>
        <taxon>Ecdysozoa</taxon>
        <taxon>Arthropoda</taxon>
        <taxon>Hexapoda</taxon>
        <taxon>Collembola</taxon>
        <taxon>Symphypleona</taxon>
        <taxon>Sminthuridae</taxon>
        <taxon>Allacma</taxon>
    </lineage>
</organism>
<dbReference type="PANTHER" id="PTHR10983">
    <property type="entry name" value="1-ACYLGLYCEROL-3-PHOSPHATE ACYLTRANSFERASE-RELATED"/>
    <property type="match status" value="1"/>
</dbReference>
<protein>
    <submittedName>
        <fullName evidence="1">Uncharacterized protein</fullName>
    </submittedName>
</protein>
<dbReference type="OrthoDB" id="186786at2759"/>
<reference evidence="1" key="1">
    <citation type="submission" date="2021-06" db="EMBL/GenBank/DDBJ databases">
        <authorList>
            <person name="Hodson N. C."/>
            <person name="Mongue J. A."/>
            <person name="Jaron S. K."/>
        </authorList>
    </citation>
    <scope>NUCLEOTIDE SEQUENCE</scope>
</reference>
<gene>
    <name evidence="1" type="ORF">AFUS01_LOCUS44012</name>
</gene>
<keyword evidence="2" id="KW-1185">Reference proteome</keyword>
<feature type="non-terminal residue" evidence="1">
    <location>
        <position position="1"/>
    </location>
</feature>
<dbReference type="GO" id="GO:0016746">
    <property type="term" value="F:acyltransferase activity"/>
    <property type="evidence" value="ECO:0007669"/>
    <property type="project" value="TreeGrafter"/>
</dbReference>
<evidence type="ECO:0000313" key="2">
    <source>
        <dbReference type="Proteomes" id="UP000708208"/>
    </source>
</evidence>